<gene>
    <name evidence="2" type="ORF">FA014_02010</name>
</gene>
<protein>
    <recommendedName>
        <fullName evidence="4">DUF4760 domain-containing protein</fullName>
    </recommendedName>
</protein>
<keyword evidence="1" id="KW-1133">Transmembrane helix</keyword>
<sequence length="192" mass="21892">MDFWEVSLGGWLGAVFGSLASIGVAVFVLRRTLRHEREQSAEQREAERRLGVWQHQLELFGEVTARAMTLSLIPTDRDRLIAVTDDFTSAVHRWRMYTDDSHGSFPHDVEILALHLVRGAWRAQEEERADARLTARTPRERVYVEALSGFAAELTSSGRVWHQDSAKRSAVEDWARQAVAEARALWPRRVTA</sequence>
<accession>A0A7Z8K1Q7</accession>
<evidence type="ECO:0000313" key="3">
    <source>
        <dbReference type="Proteomes" id="UP000308121"/>
    </source>
</evidence>
<proteinExistence type="predicted"/>
<organism evidence="2 3">
    <name type="scientific">Cellulomonas hominis</name>
    <dbReference type="NCBI Taxonomy" id="156981"/>
    <lineage>
        <taxon>Bacteria</taxon>
        <taxon>Bacillati</taxon>
        <taxon>Actinomycetota</taxon>
        <taxon>Actinomycetes</taxon>
        <taxon>Micrococcales</taxon>
        <taxon>Cellulomonadaceae</taxon>
        <taxon>Cellulomonas</taxon>
    </lineage>
</organism>
<evidence type="ECO:0000313" key="2">
    <source>
        <dbReference type="EMBL" id="TKR27155.1"/>
    </source>
</evidence>
<dbReference type="EMBL" id="SZYE01000006">
    <property type="protein sequence ID" value="TKR27155.1"/>
    <property type="molecule type" value="Genomic_DNA"/>
</dbReference>
<dbReference type="RefSeq" id="WP_154728043.1">
    <property type="nucleotide sequence ID" value="NZ_SZYE01000006.1"/>
</dbReference>
<comment type="caution">
    <text evidence="2">The sequence shown here is derived from an EMBL/GenBank/DDBJ whole genome shotgun (WGS) entry which is preliminary data.</text>
</comment>
<evidence type="ECO:0000256" key="1">
    <source>
        <dbReference type="SAM" id="Phobius"/>
    </source>
</evidence>
<keyword evidence="1" id="KW-0472">Membrane</keyword>
<dbReference type="Proteomes" id="UP000308121">
    <property type="component" value="Unassembled WGS sequence"/>
</dbReference>
<feature type="transmembrane region" description="Helical" evidence="1">
    <location>
        <begin position="6"/>
        <end position="29"/>
    </location>
</feature>
<dbReference type="AlphaFoldDB" id="A0A7Z8K1Q7"/>
<name>A0A7Z8K1Q7_9CELL</name>
<evidence type="ECO:0008006" key="4">
    <source>
        <dbReference type="Google" id="ProtNLM"/>
    </source>
</evidence>
<reference evidence="2 3" key="1">
    <citation type="submission" date="2019-05" db="EMBL/GenBank/DDBJ databases">
        <title>Genome sequence of Cellulomonas hominis strain CS1.</title>
        <authorList>
            <person name="Belmont J."/>
            <person name="Maclea K.S."/>
        </authorList>
    </citation>
    <scope>NUCLEOTIDE SEQUENCE [LARGE SCALE GENOMIC DNA]</scope>
    <source>
        <strain evidence="2 3">CS1</strain>
    </source>
</reference>
<keyword evidence="1" id="KW-0812">Transmembrane</keyword>